<proteinExistence type="predicted"/>
<accession>A0A0E9PLF9</accession>
<name>A0A0E9PLF9_ANGAN</name>
<reference evidence="2" key="2">
    <citation type="journal article" date="2015" name="Fish Shellfish Immunol.">
        <title>Early steps in the European eel (Anguilla anguilla)-Vibrio vulnificus interaction in the gills: Role of the RtxA13 toxin.</title>
        <authorList>
            <person name="Callol A."/>
            <person name="Pajuelo D."/>
            <person name="Ebbesson L."/>
            <person name="Teles M."/>
            <person name="MacKenzie S."/>
            <person name="Amaro C."/>
        </authorList>
    </citation>
    <scope>NUCLEOTIDE SEQUENCE</scope>
</reference>
<protein>
    <submittedName>
        <fullName evidence="2">Uncharacterized protein</fullName>
    </submittedName>
</protein>
<feature type="compositionally biased region" description="Polar residues" evidence="1">
    <location>
        <begin position="9"/>
        <end position="21"/>
    </location>
</feature>
<organism evidence="2">
    <name type="scientific">Anguilla anguilla</name>
    <name type="common">European freshwater eel</name>
    <name type="synonym">Muraena anguilla</name>
    <dbReference type="NCBI Taxonomy" id="7936"/>
    <lineage>
        <taxon>Eukaryota</taxon>
        <taxon>Metazoa</taxon>
        <taxon>Chordata</taxon>
        <taxon>Craniata</taxon>
        <taxon>Vertebrata</taxon>
        <taxon>Euteleostomi</taxon>
        <taxon>Actinopterygii</taxon>
        <taxon>Neopterygii</taxon>
        <taxon>Teleostei</taxon>
        <taxon>Anguilliformes</taxon>
        <taxon>Anguillidae</taxon>
        <taxon>Anguilla</taxon>
    </lineage>
</organism>
<evidence type="ECO:0000313" key="2">
    <source>
        <dbReference type="EMBL" id="JAH04678.1"/>
    </source>
</evidence>
<reference evidence="2" key="1">
    <citation type="submission" date="2014-11" db="EMBL/GenBank/DDBJ databases">
        <authorList>
            <person name="Amaro Gonzalez C."/>
        </authorList>
    </citation>
    <scope>NUCLEOTIDE SEQUENCE</scope>
</reference>
<dbReference type="AlphaFoldDB" id="A0A0E9PLF9"/>
<evidence type="ECO:0000256" key="1">
    <source>
        <dbReference type="SAM" id="MobiDB-lite"/>
    </source>
</evidence>
<dbReference type="EMBL" id="GBXM01103899">
    <property type="protein sequence ID" value="JAH04678.1"/>
    <property type="molecule type" value="Transcribed_RNA"/>
</dbReference>
<sequence>MKRLDNMPTLPNAQGHSPVTSAQCRLEEKLSIQGYRDCVEVTRVGKTACKLDLHALLFIMEV</sequence>
<feature type="region of interest" description="Disordered" evidence="1">
    <location>
        <begin position="1"/>
        <end position="21"/>
    </location>
</feature>